<sequence>MIPKFRAWEPDTKFMNDQVRVTSNRFGDGEILVEATDAFGWVEVQPEYLMQSTGLKDKNRVEVFQGDIVKVTDEDEEYSYISVVKNYAEEGYPAFDIEYPSDWEYESNALSTIMSGGYETIEIIGNIYENPELLEQANEN</sequence>
<organism evidence="2">
    <name type="scientific">Siphoviridae sp. ct1is2</name>
    <dbReference type="NCBI Taxonomy" id="2826273"/>
    <lineage>
        <taxon>Viruses</taxon>
        <taxon>Duplodnaviria</taxon>
        <taxon>Heunggongvirae</taxon>
        <taxon>Uroviricota</taxon>
        <taxon>Caudoviricetes</taxon>
    </lineage>
</organism>
<feature type="domain" description="YopX protein" evidence="1">
    <location>
        <begin position="4"/>
        <end position="135"/>
    </location>
</feature>
<protein>
    <submittedName>
        <fullName evidence="2">YopX protein</fullName>
    </submittedName>
</protein>
<dbReference type="Pfam" id="PF09643">
    <property type="entry name" value="YopX"/>
    <property type="match status" value="1"/>
</dbReference>
<reference evidence="2" key="1">
    <citation type="journal article" date="2021" name="Proc. Natl. Acad. Sci. U.S.A.">
        <title>A Catalog of Tens of Thousands of Viruses from Human Metagenomes Reveals Hidden Associations with Chronic Diseases.</title>
        <authorList>
            <person name="Tisza M.J."/>
            <person name="Buck C.B."/>
        </authorList>
    </citation>
    <scope>NUCLEOTIDE SEQUENCE</scope>
    <source>
        <strain evidence="2">Ct1is2</strain>
    </source>
</reference>
<evidence type="ECO:0000313" key="2">
    <source>
        <dbReference type="EMBL" id="DAD95819.1"/>
    </source>
</evidence>
<proteinExistence type="predicted"/>
<dbReference type="Gene3D" id="2.30.30.290">
    <property type="entry name" value="YopX-like domains"/>
    <property type="match status" value="1"/>
</dbReference>
<dbReference type="InterPro" id="IPR019096">
    <property type="entry name" value="YopX_protein"/>
</dbReference>
<dbReference type="InterPro" id="IPR010024">
    <property type="entry name" value="CHP16711"/>
</dbReference>
<evidence type="ECO:0000259" key="1">
    <source>
        <dbReference type="Pfam" id="PF09643"/>
    </source>
</evidence>
<dbReference type="EMBL" id="BK015204">
    <property type="protein sequence ID" value="DAD95819.1"/>
    <property type="molecule type" value="Genomic_DNA"/>
</dbReference>
<accession>A0A8S5NP43</accession>
<dbReference type="NCBIfam" id="TIGR01671">
    <property type="entry name" value="phage_TIGR01671"/>
    <property type="match status" value="1"/>
</dbReference>
<dbReference type="InterPro" id="IPR023385">
    <property type="entry name" value="YopX-like_C"/>
</dbReference>
<name>A0A8S5NP43_9CAUD</name>
<dbReference type="SUPFAM" id="SSF159006">
    <property type="entry name" value="YopX-like"/>
    <property type="match status" value="1"/>
</dbReference>